<dbReference type="Proteomes" id="UP001595812">
    <property type="component" value="Unassembled WGS sequence"/>
</dbReference>
<accession>A0ABV8AHU1</accession>
<dbReference type="SUPFAM" id="SSF141694">
    <property type="entry name" value="AF2212/PG0164-like"/>
    <property type="match status" value="1"/>
</dbReference>
<keyword evidence="2" id="KW-1185">Reference proteome</keyword>
<dbReference type="Pfam" id="PF13376">
    <property type="entry name" value="OmdA"/>
    <property type="match status" value="1"/>
</dbReference>
<organism evidence="1 2">
    <name type="scientific">Winogradskyella maritima</name>
    <dbReference type="NCBI Taxonomy" id="1517766"/>
    <lineage>
        <taxon>Bacteria</taxon>
        <taxon>Pseudomonadati</taxon>
        <taxon>Bacteroidota</taxon>
        <taxon>Flavobacteriia</taxon>
        <taxon>Flavobacteriales</taxon>
        <taxon>Flavobacteriaceae</taxon>
        <taxon>Winogradskyella</taxon>
    </lineage>
</organism>
<dbReference type="InterPro" id="IPR037079">
    <property type="entry name" value="AF2212/PG0164-like_sf"/>
</dbReference>
<reference evidence="2" key="1">
    <citation type="journal article" date="2019" name="Int. J. Syst. Evol. Microbiol.">
        <title>The Global Catalogue of Microorganisms (GCM) 10K type strain sequencing project: providing services to taxonomists for standard genome sequencing and annotation.</title>
        <authorList>
            <consortium name="The Broad Institute Genomics Platform"/>
            <consortium name="The Broad Institute Genome Sequencing Center for Infectious Disease"/>
            <person name="Wu L."/>
            <person name="Ma J."/>
        </authorList>
    </citation>
    <scope>NUCLEOTIDE SEQUENCE [LARGE SCALE GENOMIC DNA]</scope>
    <source>
        <strain evidence="2">CECT 8979</strain>
    </source>
</reference>
<evidence type="ECO:0000313" key="2">
    <source>
        <dbReference type="Proteomes" id="UP001595812"/>
    </source>
</evidence>
<gene>
    <name evidence="1" type="ORF">ACFOSX_08880</name>
</gene>
<dbReference type="InterPro" id="IPR015018">
    <property type="entry name" value="DUF1905"/>
</dbReference>
<dbReference type="Pfam" id="PF08922">
    <property type="entry name" value="DUF1905"/>
    <property type="match status" value="1"/>
</dbReference>
<protein>
    <submittedName>
        <fullName evidence="1">YdeI/OmpD-associated family protein</fullName>
    </submittedName>
</protein>
<name>A0ABV8AHU1_9FLAO</name>
<dbReference type="Gene3D" id="2.40.30.100">
    <property type="entry name" value="AF2212/PG0164-like"/>
    <property type="match status" value="1"/>
</dbReference>
<sequence>MKSFKTSLASKSTILIPEDLVQQLPKDSRSRVKVKTNFNGKSIDYHAALKRHSSGDYLMYFSKGKQDELGIAFGEEFTVQLFEDDSKYGVDLPEELEAVLLTDYEAYKIFESFTKGKQRSIIYAVKRYKSSQTKIDKSLLLCSNLKRGFHDQKLLFKEN</sequence>
<proteinExistence type="predicted"/>
<evidence type="ECO:0000313" key="1">
    <source>
        <dbReference type="EMBL" id="MFC3877342.1"/>
    </source>
</evidence>
<dbReference type="RefSeq" id="WP_386099445.1">
    <property type="nucleotide sequence ID" value="NZ_JBHSAT010000004.1"/>
</dbReference>
<dbReference type="EMBL" id="JBHSAT010000004">
    <property type="protein sequence ID" value="MFC3877342.1"/>
    <property type="molecule type" value="Genomic_DNA"/>
</dbReference>
<comment type="caution">
    <text evidence="1">The sequence shown here is derived from an EMBL/GenBank/DDBJ whole genome shotgun (WGS) entry which is preliminary data.</text>
</comment>